<dbReference type="Proteomes" id="UP000758155">
    <property type="component" value="Unassembled WGS sequence"/>
</dbReference>
<feature type="compositionally biased region" description="Pro residues" evidence="1">
    <location>
        <begin position="347"/>
        <end position="356"/>
    </location>
</feature>
<keyword evidence="3" id="KW-1185">Reference proteome</keyword>
<sequence>MVFISSRAVDSTCESDFHSIEAVPAAAVEACQREATMPYCWPPNGSRICSPDNKVEFYWPPGYYNDSETSHLSILSNGIEIKQADRAGSGRLNTYLDPRDFGLSEQTPGRTNERAVNITITERRMANDSWGEYSDYIWFHQGPILILVSSSAPSATPSSTTRARLFGTPTSTPTATVSAIPDGRSDFTPGEIAGIGIGAFCGLVLLTALAYHCCAQCCITCCYPGEAERRRVKAAERRRIQQEREYAQPDVDAIKAAVARGEVWQGPVRPGGMWVSRSDWPAAPRRAARPVSRGEDEIWAVDVNEEIWMVEQRSELQRIEEQRREEQRVAERREELARTEEGEPPAYEAPPPKYTP</sequence>
<evidence type="ECO:0000256" key="1">
    <source>
        <dbReference type="SAM" id="MobiDB-lite"/>
    </source>
</evidence>
<proteinExistence type="predicted"/>
<dbReference type="EMBL" id="SWKV01000037">
    <property type="protein sequence ID" value="KAF3038280.1"/>
    <property type="molecule type" value="Genomic_DNA"/>
</dbReference>
<organism evidence="2 3">
    <name type="scientific">Didymella heteroderae</name>
    <dbReference type="NCBI Taxonomy" id="1769908"/>
    <lineage>
        <taxon>Eukaryota</taxon>
        <taxon>Fungi</taxon>
        <taxon>Dikarya</taxon>
        <taxon>Ascomycota</taxon>
        <taxon>Pezizomycotina</taxon>
        <taxon>Dothideomycetes</taxon>
        <taxon>Pleosporomycetidae</taxon>
        <taxon>Pleosporales</taxon>
        <taxon>Pleosporineae</taxon>
        <taxon>Didymellaceae</taxon>
        <taxon>Didymella</taxon>
    </lineage>
</organism>
<dbReference type="AlphaFoldDB" id="A0A9P4WPN2"/>
<reference evidence="2" key="1">
    <citation type="submission" date="2019-04" db="EMBL/GenBank/DDBJ databases">
        <title>Sequencing of skin fungus with MAO and IRED activity.</title>
        <authorList>
            <person name="Marsaioli A.J."/>
            <person name="Bonatto J.M.C."/>
            <person name="Reis Junior O."/>
        </authorList>
    </citation>
    <scope>NUCLEOTIDE SEQUENCE</scope>
    <source>
        <strain evidence="2">28M1</strain>
    </source>
</reference>
<evidence type="ECO:0000313" key="3">
    <source>
        <dbReference type="Proteomes" id="UP000758155"/>
    </source>
</evidence>
<gene>
    <name evidence="2" type="ORF">E8E12_002508</name>
</gene>
<feature type="region of interest" description="Disordered" evidence="1">
    <location>
        <begin position="319"/>
        <end position="356"/>
    </location>
</feature>
<comment type="caution">
    <text evidence="2">The sequence shown here is derived from an EMBL/GenBank/DDBJ whole genome shotgun (WGS) entry which is preliminary data.</text>
</comment>
<feature type="compositionally biased region" description="Basic and acidic residues" evidence="1">
    <location>
        <begin position="319"/>
        <end position="341"/>
    </location>
</feature>
<accession>A0A9P4WPN2</accession>
<protein>
    <submittedName>
        <fullName evidence="2">Uncharacterized protein</fullName>
    </submittedName>
</protein>
<evidence type="ECO:0000313" key="2">
    <source>
        <dbReference type="EMBL" id="KAF3038280.1"/>
    </source>
</evidence>
<name>A0A9P4WPN2_9PLEO</name>
<dbReference type="OrthoDB" id="3794713at2759"/>